<gene>
    <name evidence="2" type="ORF">M440DRAFT_1403896</name>
</gene>
<dbReference type="EMBL" id="KZ679137">
    <property type="protein sequence ID" value="PTB73704.1"/>
    <property type="molecule type" value="Genomic_DNA"/>
</dbReference>
<accession>A0A2T4BWP4</accession>
<proteinExistence type="predicted"/>
<evidence type="ECO:0000313" key="2">
    <source>
        <dbReference type="EMBL" id="PTB73704.1"/>
    </source>
</evidence>
<sequence length="84" mass="9403">DWVDKYPLLGDDGDDDGQEEEEDDEEEEDSRVKSPDLVPKPLGLIKGLDLEKDVGYVGGVGTAHRGPLWIERRQRHGVEGLPQH</sequence>
<evidence type="ECO:0000256" key="1">
    <source>
        <dbReference type="SAM" id="MobiDB-lite"/>
    </source>
</evidence>
<dbReference type="Proteomes" id="UP000240760">
    <property type="component" value="Unassembled WGS sequence"/>
</dbReference>
<evidence type="ECO:0000313" key="3">
    <source>
        <dbReference type="Proteomes" id="UP000240760"/>
    </source>
</evidence>
<reference evidence="2 3" key="1">
    <citation type="submission" date="2016-07" db="EMBL/GenBank/DDBJ databases">
        <title>Multiple horizontal gene transfer events from other fungi enriched the ability of initially mycotrophic Trichoderma (Ascomycota) to feed on dead plant biomass.</title>
        <authorList>
            <consortium name="DOE Joint Genome Institute"/>
            <person name="Aerts A."/>
            <person name="Atanasova L."/>
            <person name="Chenthamara K."/>
            <person name="Zhang J."/>
            <person name="Grujic M."/>
            <person name="Henrissat B."/>
            <person name="Kuo A."/>
            <person name="Salamov A."/>
            <person name="Lipzen A."/>
            <person name="Labutti K."/>
            <person name="Barry K."/>
            <person name="Miao Y."/>
            <person name="Rahimi M.J."/>
            <person name="Shen Q."/>
            <person name="Grigoriev I.V."/>
            <person name="Kubicek C.P."/>
            <person name="Druzhinina I.S."/>
        </authorList>
    </citation>
    <scope>NUCLEOTIDE SEQUENCE [LARGE SCALE GENOMIC DNA]</scope>
    <source>
        <strain evidence="2 3">ATCC 18648</strain>
    </source>
</reference>
<protein>
    <submittedName>
        <fullName evidence="2">Uncharacterized protein</fullName>
    </submittedName>
</protein>
<dbReference type="OrthoDB" id="5141931at2759"/>
<dbReference type="AlphaFoldDB" id="A0A2T4BWP4"/>
<feature type="non-terminal residue" evidence="2">
    <location>
        <position position="1"/>
    </location>
</feature>
<keyword evidence="3" id="KW-1185">Reference proteome</keyword>
<name>A0A2T4BWP4_TRILO</name>
<feature type="region of interest" description="Disordered" evidence="1">
    <location>
        <begin position="1"/>
        <end position="38"/>
    </location>
</feature>
<organism evidence="2 3">
    <name type="scientific">Trichoderma longibrachiatum ATCC 18648</name>
    <dbReference type="NCBI Taxonomy" id="983965"/>
    <lineage>
        <taxon>Eukaryota</taxon>
        <taxon>Fungi</taxon>
        <taxon>Dikarya</taxon>
        <taxon>Ascomycota</taxon>
        <taxon>Pezizomycotina</taxon>
        <taxon>Sordariomycetes</taxon>
        <taxon>Hypocreomycetidae</taxon>
        <taxon>Hypocreales</taxon>
        <taxon>Hypocreaceae</taxon>
        <taxon>Trichoderma</taxon>
    </lineage>
</organism>
<feature type="compositionally biased region" description="Acidic residues" evidence="1">
    <location>
        <begin position="11"/>
        <end position="29"/>
    </location>
</feature>